<evidence type="ECO:0000313" key="2">
    <source>
        <dbReference type="Proteomes" id="UP000566663"/>
    </source>
</evidence>
<dbReference type="AlphaFoldDB" id="A0A7W8I0P9"/>
<evidence type="ECO:0000313" key="1">
    <source>
        <dbReference type="EMBL" id="MBB5292465.1"/>
    </source>
</evidence>
<gene>
    <name evidence="1" type="ORF">HNQ67_001989</name>
</gene>
<sequence length="51" mass="5838">MIRTRKPPEPTVLDTEAWDAPFQLSVDDLYRQAGADRRAALHGADDREDDR</sequence>
<dbReference type="EMBL" id="JACHFZ010000004">
    <property type="protein sequence ID" value="MBB5292465.1"/>
    <property type="molecule type" value="Genomic_DNA"/>
</dbReference>
<name>A0A7W8I0P9_9CAUL</name>
<organism evidence="1 2">
    <name type="scientific">Brevundimonas basaltis</name>
    <dbReference type="NCBI Taxonomy" id="472166"/>
    <lineage>
        <taxon>Bacteria</taxon>
        <taxon>Pseudomonadati</taxon>
        <taxon>Pseudomonadota</taxon>
        <taxon>Alphaproteobacteria</taxon>
        <taxon>Caulobacterales</taxon>
        <taxon>Caulobacteraceae</taxon>
        <taxon>Brevundimonas</taxon>
    </lineage>
</organism>
<keyword evidence="2" id="KW-1185">Reference proteome</keyword>
<proteinExistence type="predicted"/>
<dbReference type="Proteomes" id="UP000566663">
    <property type="component" value="Unassembled WGS sequence"/>
</dbReference>
<accession>A0A7W8I0P9</accession>
<protein>
    <submittedName>
        <fullName evidence="1">Uncharacterized protein</fullName>
    </submittedName>
</protein>
<comment type="caution">
    <text evidence="1">The sequence shown here is derived from an EMBL/GenBank/DDBJ whole genome shotgun (WGS) entry which is preliminary data.</text>
</comment>
<reference evidence="1 2" key="1">
    <citation type="submission" date="2020-08" db="EMBL/GenBank/DDBJ databases">
        <title>Genomic Encyclopedia of Type Strains, Phase IV (KMG-IV): sequencing the most valuable type-strain genomes for metagenomic binning, comparative biology and taxonomic classification.</title>
        <authorList>
            <person name="Goeker M."/>
        </authorList>
    </citation>
    <scope>NUCLEOTIDE SEQUENCE [LARGE SCALE GENOMIC DNA]</scope>
    <source>
        <strain evidence="1 2">DSM 25335</strain>
    </source>
</reference>